<evidence type="ECO:0000256" key="4">
    <source>
        <dbReference type="SAM" id="Coils"/>
    </source>
</evidence>
<dbReference type="KEGG" id="dto:TOL2_C00170"/>
<sequence>MSSIKWPKKRLKRIVRCKYGDSLSKENREKGDVNVYGSNGVVGSHNKSISFGKTIIIGRKGSSGSVHFSENSCFPIDTTFFVDKTTTKADIKYLFYLLGLLELDKMNSDSAVPGLNREHAYSKEVLSPSYTEQKIIAKYLDKTCASIDTIISIKQKQLELLEALKKSIIHKAVTQGLEDSVEMKDSGVEWLGKIPRHWKAVKLKRISKIQSGLTLGKQYSGNLVKRSYLRVANVQDGYLDLQDVSTISLPKKTAAGLELKKGDVLMTEGGDLDKLGRGFLWEGQIEKCLHQNHIFAIRPIKSKLMAAFLTLITTSSYGRIYFEATGKKTTNLASTNASKIKAFPIPLPSKKEQGEIVDFLNKKTTQIEKLKKNIIKQIETLELYRKSIVHECVTGKRRITDNDLKE</sequence>
<dbReference type="GO" id="GO:0009307">
    <property type="term" value="P:DNA restriction-modification system"/>
    <property type="evidence" value="ECO:0007669"/>
    <property type="project" value="UniProtKB-KW"/>
</dbReference>
<gene>
    <name evidence="6" type="ordered locus">TOL2_C00170</name>
</gene>
<name>K0NGS1_DESTT</name>
<evidence type="ECO:0000313" key="7">
    <source>
        <dbReference type="Proteomes" id="UP000007347"/>
    </source>
</evidence>
<keyword evidence="2" id="KW-0680">Restriction system</keyword>
<dbReference type="CDD" id="cd17253">
    <property type="entry name" value="RMtype1_S_Eco933I-TRD2-CR2_like"/>
    <property type="match status" value="1"/>
</dbReference>
<dbReference type="PANTHER" id="PTHR30408">
    <property type="entry name" value="TYPE-1 RESTRICTION ENZYME ECOKI SPECIFICITY PROTEIN"/>
    <property type="match status" value="1"/>
</dbReference>
<evidence type="ECO:0000313" key="6">
    <source>
        <dbReference type="EMBL" id="CCK78187.1"/>
    </source>
</evidence>
<dbReference type="PATRIC" id="fig|651182.5.peg.19"/>
<dbReference type="InterPro" id="IPR000055">
    <property type="entry name" value="Restrct_endonuc_typeI_TRD"/>
</dbReference>
<feature type="domain" description="Type I restriction modification DNA specificity" evidence="5">
    <location>
        <begin position="195"/>
        <end position="379"/>
    </location>
</feature>
<keyword evidence="4" id="KW-0175">Coiled coil</keyword>
<organism evidence="6 7">
    <name type="scientific">Desulfobacula toluolica (strain DSM 7467 / Tol2)</name>
    <dbReference type="NCBI Taxonomy" id="651182"/>
    <lineage>
        <taxon>Bacteria</taxon>
        <taxon>Pseudomonadati</taxon>
        <taxon>Thermodesulfobacteriota</taxon>
        <taxon>Desulfobacteria</taxon>
        <taxon>Desulfobacterales</taxon>
        <taxon>Desulfobacteraceae</taxon>
        <taxon>Desulfobacula</taxon>
    </lineage>
</organism>
<dbReference type="REBASE" id="53406">
    <property type="entry name" value="S.DtoTol2ORF160P"/>
</dbReference>
<dbReference type="InterPro" id="IPR044946">
    <property type="entry name" value="Restrct_endonuc_typeI_TRD_sf"/>
</dbReference>
<evidence type="ECO:0000259" key="5">
    <source>
        <dbReference type="Pfam" id="PF01420"/>
    </source>
</evidence>
<evidence type="ECO:0000256" key="2">
    <source>
        <dbReference type="ARBA" id="ARBA00022747"/>
    </source>
</evidence>
<dbReference type="InterPro" id="IPR052021">
    <property type="entry name" value="Type-I_RS_S_subunit"/>
</dbReference>
<dbReference type="GO" id="GO:0003677">
    <property type="term" value="F:DNA binding"/>
    <property type="evidence" value="ECO:0007669"/>
    <property type="project" value="UniProtKB-KW"/>
</dbReference>
<dbReference type="AlphaFoldDB" id="K0NGS1"/>
<dbReference type="SUPFAM" id="SSF116734">
    <property type="entry name" value="DNA methylase specificity domain"/>
    <property type="match status" value="2"/>
</dbReference>
<accession>K0NGS1</accession>
<evidence type="ECO:0000256" key="3">
    <source>
        <dbReference type="ARBA" id="ARBA00023125"/>
    </source>
</evidence>
<comment type="similarity">
    <text evidence="1">Belongs to the type-I restriction system S methylase family.</text>
</comment>
<keyword evidence="3" id="KW-0238">DNA-binding</keyword>
<dbReference type="OrthoDB" id="512700at2"/>
<dbReference type="STRING" id="651182.TOL2_C00170"/>
<feature type="domain" description="Type I restriction modification DNA specificity" evidence="5">
    <location>
        <begin position="5"/>
        <end position="158"/>
    </location>
</feature>
<evidence type="ECO:0000256" key="1">
    <source>
        <dbReference type="ARBA" id="ARBA00010923"/>
    </source>
</evidence>
<dbReference type="HOGENOM" id="CLU_021095_10_2_7"/>
<dbReference type="EMBL" id="FO203503">
    <property type="protein sequence ID" value="CCK78187.1"/>
    <property type="molecule type" value="Genomic_DNA"/>
</dbReference>
<dbReference type="Gene3D" id="3.90.220.20">
    <property type="entry name" value="DNA methylase specificity domains"/>
    <property type="match status" value="2"/>
</dbReference>
<keyword evidence="7" id="KW-1185">Reference proteome</keyword>
<dbReference type="RefSeq" id="WP_014955545.1">
    <property type="nucleotide sequence ID" value="NC_018645.1"/>
</dbReference>
<dbReference type="Pfam" id="PF01420">
    <property type="entry name" value="Methylase_S"/>
    <property type="match status" value="2"/>
</dbReference>
<feature type="coiled-coil region" evidence="4">
    <location>
        <begin position="360"/>
        <end position="387"/>
    </location>
</feature>
<dbReference type="Proteomes" id="UP000007347">
    <property type="component" value="Chromosome"/>
</dbReference>
<dbReference type="PANTHER" id="PTHR30408:SF12">
    <property type="entry name" value="TYPE I RESTRICTION ENZYME MJAVIII SPECIFICITY SUBUNIT"/>
    <property type="match status" value="1"/>
</dbReference>
<proteinExistence type="inferred from homology"/>
<dbReference type="CDD" id="cd17267">
    <property type="entry name" value="RMtype1_S_EcoAO83I-TRD1-CR1_like"/>
    <property type="match status" value="1"/>
</dbReference>
<reference evidence="6 7" key="1">
    <citation type="journal article" date="2013" name="Environ. Microbiol.">
        <title>Complete genome, catabolic sub-proteomes and key-metabolites of Desulfobacula toluolica Tol2, a marine, aromatic compound-degrading, sulfate-reducing bacterium.</title>
        <authorList>
            <person name="Wohlbrand L."/>
            <person name="Jacob J.H."/>
            <person name="Kube M."/>
            <person name="Mussmann M."/>
            <person name="Jarling R."/>
            <person name="Beck A."/>
            <person name="Amann R."/>
            <person name="Wilkes H."/>
            <person name="Reinhardt R."/>
            <person name="Rabus R."/>
        </authorList>
    </citation>
    <scope>NUCLEOTIDE SEQUENCE [LARGE SCALE GENOMIC DNA]</scope>
    <source>
        <strain evidence="7">DSM 7467 / Tol2</strain>
    </source>
</reference>
<protein>
    <submittedName>
        <fullName evidence="6">Putative type-1 restriction enzyme EcoKI specificity protein</fullName>
    </submittedName>
</protein>